<gene>
    <name evidence="2" type="ORF">PPERSA_01687</name>
</gene>
<evidence type="ECO:0000313" key="3">
    <source>
        <dbReference type="Proteomes" id="UP000054937"/>
    </source>
</evidence>
<evidence type="ECO:0000256" key="1">
    <source>
        <dbReference type="SAM" id="MobiDB-lite"/>
    </source>
</evidence>
<feature type="region of interest" description="Disordered" evidence="1">
    <location>
        <begin position="494"/>
        <end position="515"/>
    </location>
</feature>
<dbReference type="EMBL" id="LDAU01000073">
    <property type="protein sequence ID" value="KRX08142.1"/>
    <property type="molecule type" value="Genomic_DNA"/>
</dbReference>
<comment type="caution">
    <text evidence="2">The sequence shown here is derived from an EMBL/GenBank/DDBJ whole genome shotgun (WGS) entry which is preliminary data.</text>
</comment>
<feature type="region of interest" description="Disordered" evidence="1">
    <location>
        <begin position="598"/>
        <end position="629"/>
    </location>
</feature>
<dbReference type="Proteomes" id="UP000054937">
    <property type="component" value="Unassembled WGS sequence"/>
</dbReference>
<feature type="compositionally biased region" description="Low complexity" evidence="1">
    <location>
        <begin position="439"/>
        <end position="460"/>
    </location>
</feature>
<accession>A0A0V0R0S1</accession>
<sequence length="666" mass="76557">MPCTFFIKQNIGDRTIVWSLNPSVTFGNPKNEDVQPHINMTIWMDKPFIYHKDIGWNWHKSWILPTICIKLEIIDPVTQEVFNPPPNTYAKLYAVKAATREISNFHLIDIGLKGNDKLSLETGNLTFQALKFTSTSYNNDGTKFNLVVAIIVQNENEAHPRIVEARISPPIFVDSRKSARDNPSQKEIKLSPFYELFPPEAFSKQLVKRKKKEAESIQEQISADIVGFTNYFTAPNIRNKIKHPFFLAYKFSECVSMYYNKDVFQTENINNIVQKTIEALLESGKEIAQQSKNKKTQSGIDKINTKAYVTLVLSCNTNNFMNKKVADLLGPVDNSIVNIIFDQFLPDKFVPIKDLEQLKKAYGNLYPKMLKKQNKITGVSQENCKYIKKNYHIITNFFIDSEEEDLEKIQKKVKTNKQSDIPISKPQNNNQSETQQSKQIQPNDNNNTNINQNNGNNNLNEQVQNQQNYNQQQQGGLDLNQLQQKQLQQVQPNITSNLNNNNNSNNINQNSNNNLLMGNQNLLKHYEQLKMGQNQNQTQNISQNQNQNQQQIQGMNQNSNEYLLQQLQKQQQQQQLLQQQSQKQGDVYGNYQKINNVNNQTNQQGIGNNGQSLGANNNNSTVSNNNAGNGQNMMLIKMLLEQQQQQQQQQQGQYNMHNYLGNNQNK</sequence>
<protein>
    <submittedName>
        <fullName evidence="2">Uncharacterized protein</fullName>
    </submittedName>
</protein>
<proteinExistence type="predicted"/>
<keyword evidence="3" id="KW-1185">Reference proteome</keyword>
<reference evidence="2 3" key="1">
    <citation type="journal article" date="2015" name="Sci. Rep.">
        <title>Genome of the facultative scuticociliatosis pathogen Pseudocohnilembus persalinus provides insight into its virulence through horizontal gene transfer.</title>
        <authorList>
            <person name="Xiong J."/>
            <person name="Wang G."/>
            <person name="Cheng J."/>
            <person name="Tian M."/>
            <person name="Pan X."/>
            <person name="Warren A."/>
            <person name="Jiang C."/>
            <person name="Yuan D."/>
            <person name="Miao W."/>
        </authorList>
    </citation>
    <scope>NUCLEOTIDE SEQUENCE [LARGE SCALE GENOMIC DNA]</scope>
    <source>
        <strain evidence="2">36N120E</strain>
    </source>
</reference>
<dbReference type="AlphaFoldDB" id="A0A0V0R0S1"/>
<feature type="compositionally biased region" description="Polar residues" evidence="1">
    <location>
        <begin position="416"/>
        <end position="438"/>
    </location>
</feature>
<dbReference type="OMA" id="RPFIYTD"/>
<feature type="region of interest" description="Disordered" evidence="1">
    <location>
        <begin position="411"/>
        <end position="460"/>
    </location>
</feature>
<dbReference type="InParanoid" id="A0A0V0R0S1"/>
<evidence type="ECO:0000313" key="2">
    <source>
        <dbReference type="EMBL" id="KRX08142.1"/>
    </source>
</evidence>
<organism evidence="2 3">
    <name type="scientific">Pseudocohnilembus persalinus</name>
    <name type="common">Ciliate</name>
    <dbReference type="NCBI Taxonomy" id="266149"/>
    <lineage>
        <taxon>Eukaryota</taxon>
        <taxon>Sar</taxon>
        <taxon>Alveolata</taxon>
        <taxon>Ciliophora</taxon>
        <taxon>Intramacronucleata</taxon>
        <taxon>Oligohymenophorea</taxon>
        <taxon>Scuticociliatia</taxon>
        <taxon>Philasterida</taxon>
        <taxon>Pseudocohnilembidae</taxon>
        <taxon>Pseudocohnilembus</taxon>
    </lineage>
</organism>
<dbReference type="OrthoDB" id="1305at2759"/>
<name>A0A0V0R0S1_PSEPJ</name>